<name>A0ABP6UEQ6_9ACTN</name>
<evidence type="ECO:0000313" key="3">
    <source>
        <dbReference type="Proteomes" id="UP001501455"/>
    </source>
</evidence>
<feature type="region of interest" description="Disordered" evidence="1">
    <location>
        <begin position="1"/>
        <end position="41"/>
    </location>
</feature>
<feature type="region of interest" description="Disordered" evidence="1">
    <location>
        <begin position="552"/>
        <end position="601"/>
    </location>
</feature>
<accession>A0ABP6UEQ6</accession>
<evidence type="ECO:0000256" key="1">
    <source>
        <dbReference type="SAM" id="MobiDB-lite"/>
    </source>
</evidence>
<comment type="caution">
    <text evidence="2">The sequence shown here is derived from an EMBL/GenBank/DDBJ whole genome shotgun (WGS) entry which is preliminary data.</text>
</comment>
<sequence>MKEPSDSTGIAEPEENGRSNTATSPVADDPTSNSDSDSTEASTVLVEVLPGVALVAGEVPPELKADLIDFGVVPAADRKQISAILASLGNAATVAGNLGNAFAGVQGLYRISDATQALLRSGATLAVKDGANLGTVMVPGRFIAQARFYPVTVVSKAQTAASVGPALAMVGLQMMLSEVTGLVRTNLAVASQVLTTIRRDQWAELTGLVAAIDRAVDQAREIESVPTSLWEDIAGSGALLQKQLELYQGNVRDHVRQIGGPDTRSHREYLRTNAEAIVFDAHALLSSLKAWTGYHALRAARARAAGREDAAEAQYAEVIARDTRVEFDSALAEATRLVDALTRELRITAELPGPDTWPLPGKRKDVKAARETSARLLEAIEPLADALHPPSAVLEAPGVVCSPESLELEPYLRILRWFLEDGETLRVLGFPDQLDAHSPLSAILGGAKEKLAAARDKAAVKALVAVTDRRIITARTNAFLEQGEIGQDIPIDRVRYVRAATAQSRSERLAIDLITRDENIRWLFQADVDNTQVDALAAVLAESMTIPDVERDALQRRRYTPVEAGSEGQSTDSKSAEPAGSEPTTCDADEAPSRLPVRGRS</sequence>
<gene>
    <name evidence="2" type="ORF">GCM10019016_121220</name>
</gene>
<reference evidence="3" key="1">
    <citation type="journal article" date="2019" name="Int. J. Syst. Evol. Microbiol.">
        <title>The Global Catalogue of Microorganisms (GCM) 10K type strain sequencing project: providing services to taxonomists for standard genome sequencing and annotation.</title>
        <authorList>
            <consortium name="The Broad Institute Genomics Platform"/>
            <consortium name="The Broad Institute Genome Sequencing Center for Infectious Disease"/>
            <person name="Wu L."/>
            <person name="Ma J."/>
        </authorList>
    </citation>
    <scope>NUCLEOTIDE SEQUENCE [LARGE SCALE GENOMIC DNA]</scope>
    <source>
        <strain evidence="3">JCM 4816</strain>
    </source>
</reference>
<proteinExistence type="predicted"/>
<evidence type="ECO:0000313" key="2">
    <source>
        <dbReference type="EMBL" id="GAA3505009.1"/>
    </source>
</evidence>
<dbReference type="Proteomes" id="UP001501455">
    <property type="component" value="Unassembled WGS sequence"/>
</dbReference>
<keyword evidence="3" id="KW-1185">Reference proteome</keyword>
<protein>
    <submittedName>
        <fullName evidence="2">Uncharacterized protein</fullName>
    </submittedName>
</protein>
<dbReference type="RefSeq" id="WP_345585522.1">
    <property type="nucleotide sequence ID" value="NZ_BAAAXF010000082.1"/>
</dbReference>
<organism evidence="2 3">
    <name type="scientific">Streptomyces prasinosporus</name>
    <dbReference type="NCBI Taxonomy" id="68256"/>
    <lineage>
        <taxon>Bacteria</taxon>
        <taxon>Bacillati</taxon>
        <taxon>Actinomycetota</taxon>
        <taxon>Actinomycetes</taxon>
        <taxon>Kitasatosporales</taxon>
        <taxon>Streptomycetaceae</taxon>
        <taxon>Streptomyces</taxon>
        <taxon>Streptomyces albogriseolus group</taxon>
    </lineage>
</organism>
<dbReference type="EMBL" id="BAAAXF010000082">
    <property type="protein sequence ID" value="GAA3505009.1"/>
    <property type="molecule type" value="Genomic_DNA"/>
</dbReference>